<evidence type="ECO:0000313" key="2">
    <source>
        <dbReference type="Proteomes" id="UP000286134"/>
    </source>
</evidence>
<keyword evidence="2" id="KW-1185">Reference proteome</keyword>
<proteinExistence type="predicted"/>
<protein>
    <submittedName>
        <fullName evidence="1">Uncharacterized protein</fullName>
    </submittedName>
</protein>
<comment type="caution">
    <text evidence="1">The sequence shown here is derived from an EMBL/GenBank/DDBJ whole genome shotgun (WGS) entry which is preliminary data.</text>
</comment>
<name>A0A420I2M6_9PEZI</name>
<evidence type="ECO:0000313" key="1">
    <source>
        <dbReference type="EMBL" id="RKF63932.1"/>
    </source>
</evidence>
<dbReference type="EMBL" id="MCFK01002233">
    <property type="protein sequence ID" value="RKF63932.1"/>
    <property type="molecule type" value="Genomic_DNA"/>
</dbReference>
<sequence>QYILEIEGVDQEDSDIEDFAKFLNTSDNYNDDDHLDSEEFFHTECGEFTKIQAKNLTQKLSDISVKHALSSTVDNVDLVNLDGVFLIQDRCGPSSTFHGILVDSGAAGFSTAGYQQYQAFVNVFGPTELSPTKQKDVKIAIGSTTSMGLISISTSIGICIFNVVNANTPFLISLDDLHNKGIFLINLTNTLVTDGDKKGIPVVRKFGHAFLQWGPIVAPFSYLTGLTTPCRDINHHLIKRGYIAD</sequence>
<gene>
    <name evidence="1" type="ORF">OnM2_022098</name>
</gene>
<dbReference type="Proteomes" id="UP000286134">
    <property type="component" value="Unassembled WGS sequence"/>
</dbReference>
<dbReference type="AlphaFoldDB" id="A0A420I2M6"/>
<accession>A0A420I2M6</accession>
<reference evidence="1 2" key="1">
    <citation type="journal article" date="2018" name="BMC Genomics">
        <title>Comparative genome analyses reveal sequence features reflecting distinct modes of host-adaptation between dicot and monocot powdery mildew.</title>
        <authorList>
            <person name="Wu Y."/>
            <person name="Ma X."/>
            <person name="Pan Z."/>
            <person name="Kale S.D."/>
            <person name="Song Y."/>
            <person name="King H."/>
            <person name="Zhang Q."/>
            <person name="Presley C."/>
            <person name="Deng X."/>
            <person name="Wei C.I."/>
            <person name="Xiao S."/>
        </authorList>
    </citation>
    <scope>NUCLEOTIDE SEQUENCE [LARGE SCALE GENOMIC DNA]</scope>
    <source>
        <strain evidence="1">UMSG2</strain>
    </source>
</reference>
<organism evidence="1 2">
    <name type="scientific">Erysiphe neolycopersici</name>
    <dbReference type="NCBI Taxonomy" id="212602"/>
    <lineage>
        <taxon>Eukaryota</taxon>
        <taxon>Fungi</taxon>
        <taxon>Dikarya</taxon>
        <taxon>Ascomycota</taxon>
        <taxon>Pezizomycotina</taxon>
        <taxon>Leotiomycetes</taxon>
        <taxon>Erysiphales</taxon>
        <taxon>Erysiphaceae</taxon>
        <taxon>Erysiphe</taxon>
    </lineage>
</organism>
<dbReference type="OrthoDB" id="3599399at2759"/>
<feature type="non-terminal residue" evidence="1">
    <location>
        <position position="1"/>
    </location>
</feature>